<dbReference type="InterPro" id="IPR051625">
    <property type="entry name" value="Signaling_Regulatory_Domain"/>
</dbReference>
<keyword evidence="1" id="KW-0677">Repeat</keyword>
<dbReference type="Pfam" id="PF25390">
    <property type="entry name" value="WD40_RLD"/>
    <property type="match status" value="1"/>
</dbReference>
<dbReference type="PROSITE" id="PS50012">
    <property type="entry name" value="RCC1_3"/>
    <property type="match status" value="6"/>
</dbReference>
<proteinExistence type="predicted"/>
<sequence>MTTPTPTRMNVPSYQEVIGEGGAMFTVFVVELETADGNRQFIQRRYNAFLNMHRELKKCDYPQISSFNFPTKAFLRGASSTKEYRREQFDQYVQLLVGLNPMPEGLREFLSNTGKVQQALHKSTLRTIVRGQNRPAESDIKTINQLMSKPTMFLKFGRRGEPHWRKFSLICTSGGPGGWAIKWETKKKGKTPEIKIQSMKEVRFGQHSAVFARKKMPHLNSLSFSVFYTLAGKKEPETLDLIAKHPDDFFVWTVGLKHAIDNGGRIGMDTEEKSEWQRQEEQEEKDLIDEFDDFDLFGDDEHADDDHEEEEDDRLITTGNVMFSWGFNGWGQCGVVETIGRDAHVMPSQVTSSACRLVDHGEENSDGFDIQNIACGGNFTVAVDSRMKAYIWGHGSVCGGVADKHGGSVRRNDHVFQPSPLKQPFRNVPIAMVAAGDQHALFLTQKGEVFAVGVNDVGQLGTGDLNDRSAPQLVEFENVQADNTIKVVSAGHSTSAAVNSQGQLFTWGCGMYGALGLGDEENRESPHSVSMREFGMEVKDVSCGQHHMATILVSSFDVAKSTGSSAEKKISTKVCTWGWNGCGQLGLGDFVDRSTPQTVEVISSGGKIVEQIVCGAAHCAAVVNITMGELEIQGQLWTWGNGVAAMATEGASHAEIPRPFHLTKKGHESIEVFRIAAGDNFTLVLDDEGGLMLLGVNPNNNSGKPVNMGLDLEKIGIAGVDGIVTEIAAGGRHISVLAPKRFAYSSLL</sequence>
<evidence type="ECO:0000256" key="2">
    <source>
        <dbReference type="PROSITE-ProRule" id="PRU00235"/>
    </source>
</evidence>
<dbReference type="PRINTS" id="PR00633">
    <property type="entry name" value="RCCNDNSATION"/>
</dbReference>
<gene>
    <name evidence="4" type="ORF">TL16_g10419</name>
</gene>
<dbReference type="Gene3D" id="2.130.10.30">
    <property type="entry name" value="Regulator of chromosome condensation 1/beta-lactamase-inhibitor protein II"/>
    <property type="match status" value="3"/>
</dbReference>
<dbReference type="SUPFAM" id="SSF64268">
    <property type="entry name" value="PX domain"/>
    <property type="match status" value="1"/>
</dbReference>
<dbReference type="SUPFAM" id="SSF50985">
    <property type="entry name" value="RCC1/BLIP-II"/>
    <property type="match status" value="2"/>
</dbReference>
<evidence type="ECO:0000259" key="3">
    <source>
        <dbReference type="PROSITE" id="PS50195"/>
    </source>
</evidence>
<evidence type="ECO:0000313" key="5">
    <source>
        <dbReference type="Proteomes" id="UP001162640"/>
    </source>
</evidence>
<dbReference type="GO" id="GO:0035091">
    <property type="term" value="F:phosphatidylinositol binding"/>
    <property type="evidence" value="ECO:0007669"/>
    <property type="project" value="InterPro"/>
</dbReference>
<feature type="repeat" description="RCC1" evidence="2">
    <location>
        <begin position="387"/>
        <end position="446"/>
    </location>
</feature>
<feature type="repeat" description="RCC1" evidence="2">
    <location>
        <begin position="502"/>
        <end position="554"/>
    </location>
</feature>
<dbReference type="PANTHER" id="PTHR22872">
    <property type="entry name" value="BTK-BINDING PROTEIN-RELATED"/>
    <property type="match status" value="1"/>
</dbReference>
<dbReference type="EMBL" id="BLQM01000369">
    <property type="protein sequence ID" value="GMH86044.1"/>
    <property type="molecule type" value="Genomic_DNA"/>
</dbReference>
<accession>A0A9W7EMC8</accession>
<feature type="repeat" description="RCC1" evidence="2">
    <location>
        <begin position="447"/>
        <end position="501"/>
    </location>
</feature>
<evidence type="ECO:0000256" key="1">
    <source>
        <dbReference type="ARBA" id="ARBA00022737"/>
    </source>
</evidence>
<dbReference type="AlphaFoldDB" id="A0A9W7EMC8"/>
<dbReference type="InterPro" id="IPR058923">
    <property type="entry name" value="RCC1-like_dom"/>
</dbReference>
<dbReference type="PROSITE" id="PS50195">
    <property type="entry name" value="PX"/>
    <property type="match status" value="1"/>
</dbReference>
<dbReference type="InterPro" id="IPR000408">
    <property type="entry name" value="Reg_chr_condens"/>
</dbReference>
<dbReference type="PANTHER" id="PTHR22872:SF9">
    <property type="entry name" value="X-LINKED RETINITIS PIGMENTOSA GTPASE REGULATOR"/>
    <property type="match status" value="1"/>
</dbReference>
<feature type="repeat" description="RCC1" evidence="2">
    <location>
        <begin position="572"/>
        <end position="625"/>
    </location>
</feature>
<feature type="repeat" description="RCC1" evidence="2">
    <location>
        <begin position="634"/>
        <end position="688"/>
    </location>
</feature>
<dbReference type="InterPro" id="IPR001683">
    <property type="entry name" value="PX_dom"/>
</dbReference>
<protein>
    <recommendedName>
        <fullName evidence="3">PX domain-containing protein</fullName>
    </recommendedName>
</protein>
<dbReference type="Proteomes" id="UP001162640">
    <property type="component" value="Unassembled WGS sequence"/>
</dbReference>
<comment type="caution">
    <text evidence="4">The sequence shown here is derived from an EMBL/GenBank/DDBJ whole genome shotgun (WGS) entry which is preliminary data.</text>
</comment>
<dbReference type="Gene3D" id="2.30.29.30">
    <property type="entry name" value="Pleckstrin-homology domain (PH domain)/Phosphotyrosine-binding domain (PTB)"/>
    <property type="match status" value="1"/>
</dbReference>
<dbReference type="Gene3D" id="3.30.1520.10">
    <property type="entry name" value="Phox-like domain"/>
    <property type="match status" value="1"/>
</dbReference>
<dbReference type="SUPFAM" id="SSF50729">
    <property type="entry name" value="PH domain-like"/>
    <property type="match status" value="1"/>
</dbReference>
<dbReference type="PROSITE" id="PS00626">
    <property type="entry name" value="RCC1_2"/>
    <property type="match status" value="1"/>
</dbReference>
<name>A0A9W7EMC8_9STRA</name>
<reference evidence="5" key="1">
    <citation type="journal article" date="2023" name="Commun. Biol.">
        <title>Genome analysis of Parmales, the sister group of diatoms, reveals the evolutionary specialization of diatoms from phago-mixotrophs to photoautotrophs.</title>
        <authorList>
            <person name="Ban H."/>
            <person name="Sato S."/>
            <person name="Yoshikawa S."/>
            <person name="Yamada K."/>
            <person name="Nakamura Y."/>
            <person name="Ichinomiya M."/>
            <person name="Sato N."/>
            <person name="Blanc-Mathieu R."/>
            <person name="Endo H."/>
            <person name="Kuwata A."/>
            <person name="Ogata H."/>
        </authorList>
    </citation>
    <scope>NUCLEOTIDE SEQUENCE [LARGE SCALE GENOMIC DNA]</scope>
</reference>
<feature type="domain" description="PX" evidence="3">
    <location>
        <begin position="6"/>
        <end position="127"/>
    </location>
</feature>
<organism evidence="4 5">
    <name type="scientific">Triparma laevis f. inornata</name>
    <dbReference type="NCBI Taxonomy" id="1714386"/>
    <lineage>
        <taxon>Eukaryota</taxon>
        <taxon>Sar</taxon>
        <taxon>Stramenopiles</taxon>
        <taxon>Ochrophyta</taxon>
        <taxon>Bolidophyceae</taxon>
        <taxon>Parmales</taxon>
        <taxon>Triparmaceae</taxon>
        <taxon>Triparma</taxon>
    </lineage>
</organism>
<dbReference type="InterPro" id="IPR036871">
    <property type="entry name" value="PX_dom_sf"/>
</dbReference>
<dbReference type="Pfam" id="PF00787">
    <property type="entry name" value="PX"/>
    <property type="match status" value="1"/>
</dbReference>
<evidence type="ECO:0000313" key="4">
    <source>
        <dbReference type="EMBL" id="GMH86044.1"/>
    </source>
</evidence>
<dbReference type="InterPro" id="IPR011993">
    <property type="entry name" value="PH-like_dom_sf"/>
</dbReference>
<feature type="repeat" description="RCC1" evidence="2">
    <location>
        <begin position="320"/>
        <end position="386"/>
    </location>
</feature>
<dbReference type="InterPro" id="IPR009091">
    <property type="entry name" value="RCC1/BLIP-II"/>
</dbReference>